<evidence type="ECO:0000313" key="1">
    <source>
        <dbReference type="EMBL" id="MFC6289001.1"/>
    </source>
</evidence>
<gene>
    <name evidence="1" type="ORF">ACFP1M_02075</name>
</gene>
<accession>A0ABW1U8K1</accession>
<keyword evidence="2" id="KW-1185">Reference proteome</keyword>
<evidence type="ECO:0000313" key="2">
    <source>
        <dbReference type="Proteomes" id="UP001596258"/>
    </source>
</evidence>
<comment type="caution">
    <text evidence="1">The sequence shown here is derived from an EMBL/GenBank/DDBJ whole genome shotgun (WGS) entry which is preliminary data.</text>
</comment>
<dbReference type="EMBL" id="JBHSSO010000008">
    <property type="protein sequence ID" value="MFC6289001.1"/>
    <property type="molecule type" value="Genomic_DNA"/>
</dbReference>
<protein>
    <recommendedName>
        <fullName evidence="3">Metallothionein</fullName>
    </recommendedName>
</protein>
<reference evidence="2" key="1">
    <citation type="journal article" date="2019" name="Int. J. Syst. Evol. Microbiol.">
        <title>The Global Catalogue of Microorganisms (GCM) 10K type strain sequencing project: providing services to taxonomists for standard genome sequencing and annotation.</title>
        <authorList>
            <consortium name="The Broad Institute Genomics Platform"/>
            <consortium name="The Broad Institute Genome Sequencing Center for Infectious Disease"/>
            <person name="Wu L."/>
            <person name="Ma J."/>
        </authorList>
    </citation>
    <scope>NUCLEOTIDE SEQUENCE [LARGE SCALE GENOMIC DNA]</scope>
    <source>
        <strain evidence="2">CCM 8893</strain>
    </source>
</reference>
<dbReference type="RefSeq" id="WP_164505604.1">
    <property type="nucleotide sequence ID" value="NZ_JBHSSO010000008.1"/>
</dbReference>
<evidence type="ECO:0008006" key="3">
    <source>
        <dbReference type="Google" id="ProtNLM"/>
    </source>
</evidence>
<dbReference type="Proteomes" id="UP001596258">
    <property type="component" value="Unassembled WGS sequence"/>
</dbReference>
<organism evidence="1 2">
    <name type="scientific">Levilactobacillus angrenensis</name>
    <dbReference type="NCBI Taxonomy" id="2486020"/>
    <lineage>
        <taxon>Bacteria</taxon>
        <taxon>Bacillati</taxon>
        <taxon>Bacillota</taxon>
        <taxon>Bacilli</taxon>
        <taxon>Lactobacillales</taxon>
        <taxon>Lactobacillaceae</taxon>
        <taxon>Levilactobacillus</taxon>
    </lineage>
</organism>
<sequence length="58" mass="6049">MAENSKQNNPKTDDNPFCHAGMTCAPGCGCASADGICHCPMISDRKCACDGFCGTPKH</sequence>
<proteinExistence type="predicted"/>
<name>A0ABW1U8K1_9LACO</name>